<dbReference type="PANTHER" id="PTHR21060:SF21">
    <property type="entry name" value="ACETATE KINASE"/>
    <property type="match status" value="1"/>
</dbReference>
<comment type="subunit">
    <text evidence="9">Homodimer.</text>
</comment>
<feature type="site" description="Transition state stabilizer" evidence="9">
    <location>
        <position position="155"/>
    </location>
</feature>
<dbReference type="HAMAP" id="MF_00020">
    <property type="entry name" value="Acetate_kinase"/>
    <property type="match status" value="1"/>
</dbReference>
<comment type="pathway">
    <text evidence="9">Metabolic intermediate biosynthesis; acetyl-CoA biosynthesis; acetyl-CoA from acetate: step 1/2.</text>
</comment>
<sequence length="371" mass="39746">MMQAARKFVLAINAGSSSMKLALYEFAGRTARCVAKWNGAQDDMALDTLFARLEANGERAPAAVGHRIVHGGPHHAAPAFIDEKLLTELEDAVPFAPLHLPAALAAIEAIRKRLPGVPQIACFDTAFHTSMPEKARRFPLPRHFDEQGVRRYGFHGLSYEYIVSELGAAIPSRVVIAHLGSGASLVAVRDGRSVDTTMGLTPTGGILMGTRTGDLDPGVLLHLARQNELTIDDLQGIVDHESGLLAIGGTSDMKVLIERAPGDPRARFAIDMFGYAIRKAIGALAFALGGMDLLVFTGGIGENAPIVREIACRDLDAFGIILDKTKNEHGRGTISHDGSHCAIRVIPTDEDCIIARHAHAWVEDALHSAPT</sequence>
<comment type="caution">
    <text evidence="9">Lacks conserved residue(s) required for the propagation of feature annotation.</text>
</comment>
<keyword evidence="3 9" id="KW-0808">Transferase</keyword>
<dbReference type="PROSITE" id="PS01075">
    <property type="entry name" value="ACETATE_KINASE_1"/>
    <property type="match status" value="1"/>
</dbReference>
<evidence type="ECO:0000313" key="12">
    <source>
        <dbReference type="Proteomes" id="UP001379533"/>
    </source>
</evidence>
<comment type="subcellular location">
    <subcellularLocation>
        <location evidence="9">Cytoplasm</location>
    </subcellularLocation>
</comment>
<keyword evidence="7 9" id="KW-0067">ATP-binding</keyword>
<keyword evidence="8 9" id="KW-0460">Magnesium</keyword>
<proteinExistence type="inferred from homology"/>
<evidence type="ECO:0000256" key="5">
    <source>
        <dbReference type="ARBA" id="ARBA00022741"/>
    </source>
</evidence>
<evidence type="ECO:0000256" key="9">
    <source>
        <dbReference type="HAMAP-Rule" id="MF_00020"/>
    </source>
</evidence>
<dbReference type="PRINTS" id="PR00471">
    <property type="entry name" value="ACETATEKNASE"/>
</dbReference>
<accession>A0ABZ2K4C6</accession>
<evidence type="ECO:0000256" key="1">
    <source>
        <dbReference type="ARBA" id="ARBA00008748"/>
    </source>
</evidence>
<feature type="binding site" evidence="9">
    <location>
        <position position="350"/>
    </location>
    <ligand>
        <name>Mg(2+)</name>
        <dbReference type="ChEBI" id="CHEBI:18420"/>
    </ligand>
</feature>
<dbReference type="EMBL" id="CP089982">
    <property type="protein sequence ID" value="WXA93555.1"/>
    <property type="molecule type" value="Genomic_DNA"/>
</dbReference>
<dbReference type="SUPFAM" id="SSF53067">
    <property type="entry name" value="Actin-like ATPase domain"/>
    <property type="match status" value="2"/>
</dbReference>
<dbReference type="EC" id="2.7.2.1" evidence="9"/>
<keyword evidence="6 9" id="KW-0418">Kinase</keyword>
<evidence type="ECO:0000256" key="6">
    <source>
        <dbReference type="ARBA" id="ARBA00022777"/>
    </source>
</evidence>
<feature type="site" description="Transition state stabilizer" evidence="9">
    <location>
        <position position="211"/>
    </location>
</feature>
<feature type="active site" description="Proton donor/acceptor" evidence="9">
    <location>
        <position position="124"/>
    </location>
</feature>
<keyword evidence="5 9" id="KW-0547">Nucleotide-binding</keyword>
<dbReference type="Gene3D" id="3.30.420.40">
    <property type="match status" value="2"/>
</dbReference>
<dbReference type="InterPro" id="IPR043129">
    <property type="entry name" value="ATPase_NBD"/>
</dbReference>
<dbReference type="PIRSF" id="PIRSF000722">
    <property type="entry name" value="Acetate_prop_kin"/>
    <property type="match status" value="1"/>
</dbReference>
<dbReference type="NCBIfam" id="TIGR00016">
    <property type="entry name" value="ackA"/>
    <property type="match status" value="1"/>
</dbReference>
<name>A0ABZ2K4C6_9BACT</name>
<organism evidence="11 12">
    <name type="scientific">Pendulispora brunnea</name>
    <dbReference type="NCBI Taxonomy" id="2905690"/>
    <lineage>
        <taxon>Bacteria</taxon>
        <taxon>Pseudomonadati</taxon>
        <taxon>Myxococcota</taxon>
        <taxon>Myxococcia</taxon>
        <taxon>Myxococcales</taxon>
        <taxon>Sorangiineae</taxon>
        <taxon>Pendulisporaceae</taxon>
        <taxon>Pendulispora</taxon>
    </lineage>
</organism>
<dbReference type="Proteomes" id="UP001379533">
    <property type="component" value="Chromosome"/>
</dbReference>
<reference evidence="11 12" key="1">
    <citation type="submission" date="2021-12" db="EMBL/GenBank/DDBJ databases">
        <title>Discovery of the Pendulisporaceae a myxobacterial family with distinct sporulation behavior and unique specialized metabolism.</title>
        <authorList>
            <person name="Garcia R."/>
            <person name="Popoff A."/>
            <person name="Bader C.D."/>
            <person name="Loehr J."/>
            <person name="Walesch S."/>
            <person name="Walt C."/>
            <person name="Boldt J."/>
            <person name="Bunk B."/>
            <person name="Haeckl F.J.F.P.J."/>
            <person name="Gunesch A.P."/>
            <person name="Birkelbach J."/>
            <person name="Nuebel U."/>
            <person name="Pietschmann T."/>
            <person name="Bach T."/>
            <person name="Mueller R."/>
        </authorList>
    </citation>
    <scope>NUCLEOTIDE SEQUENCE [LARGE SCALE GENOMIC DNA]</scope>
    <source>
        <strain evidence="11 12">MSr12523</strain>
    </source>
</reference>
<feature type="binding site" evidence="9">
    <location>
        <begin position="299"/>
        <end position="303"/>
    </location>
    <ligand>
        <name>ATP</name>
        <dbReference type="ChEBI" id="CHEBI:30616"/>
    </ligand>
</feature>
<evidence type="ECO:0000256" key="7">
    <source>
        <dbReference type="ARBA" id="ARBA00022840"/>
    </source>
</evidence>
<dbReference type="InterPro" id="IPR004372">
    <property type="entry name" value="Ac/propionate_kinase"/>
</dbReference>
<comment type="cofactor">
    <cofactor evidence="9">
        <name>Mg(2+)</name>
        <dbReference type="ChEBI" id="CHEBI:18420"/>
    </cofactor>
    <cofactor evidence="9">
        <name>Mn(2+)</name>
        <dbReference type="ChEBI" id="CHEBI:29035"/>
    </cofactor>
    <text evidence="9">Mg(2+). Can also accept Mn(2+).</text>
</comment>
<feature type="binding site" evidence="9">
    <location>
        <position position="67"/>
    </location>
    <ligand>
        <name>substrate</name>
    </ligand>
</feature>
<dbReference type="Pfam" id="PF00871">
    <property type="entry name" value="Acetate_kinase"/>
    <property type="match status" value="1"/>
</dbReference>
<keyword evidence="2 9" id="KW-0963">Cytoplasm</keyword>
<evidence type="ECO:0000256" key="8">
    <source>
        <dbReference type="ARBA" id="ARBA00022842"/>
    </source>
</evidence>
<gene>
    <name evidence="9" type="primary">ackA</name>
    <name evidence="11" type="ORF">LZC95_44775</name>
</gene>
<evidence type="ECO:0000313" key="11">
    <source>
        <dbReference type="EMBL" id="WXA93555.1"/>
    </source>
</evidence>
<keyword evidence="12" id="KW-1185">Reference proteome</keyword>
<dbReference type="InterPro" id="IPR023865">
    <property type="entry name" value="Aliphatic_acid_kinase_CS"/>
</dbReference>
<comment type="catalytic activity">
    <reaction evidence="9">
        <text>acetate + ATP = acetyl phosphate + ADP</text>
        <dbReference type="Rhea" id="RHEA:11352"/>
        <dbReference type="ChEBI" id="CHEBI:22191"/>
        <dbReference type="ChEBI" id="CHEBI:30089"/>
        <dbReference type="ChEBI" id="CHEBI:30616"/>
        <dbReference type="ChEBI" id="CHEBI:456216"/>
        <dbReference type="EC" id="2.7.2.1"/>
    </reaction>
</comment>
<keyword evidence="4 9" id="KW-0479">Metal-binding</keyword>
<evidence type="ECO:0000256" key="3">
    <source>
        <dbReference type="ARBA" id="ARBA00022679"/>
    </source>
</evidence>
<comment type="function">
    <text evidence="9">Catalyzes the formation of acetyl phosphate from acetate and ATP. Can also catalyze the reverse reaction.</text>
</comment>
<dbReference type="RefSeq" id="WP_394844155.1">
    <property type="nucleotide sequence ID" value="NZ_CP089982.1"/>
</dbReference>
<comment type="similarity">
    <text evidence="1 9 10">Belongs to the acetokinase family.</text>
</comment>
<dbReference type="PROSITE" id="PS01076">
    <property type="entry name" value="ACETATE_KINASE_2"/>
    <property type="match status" value="1"/>
</dbReference>
<dbReference type="PANTHER" id="PTHR21060">
    <property type="entry name" value="ACETATE KINASE"/>
    <property type="match status" value="1"/>
</dbReference>
<evidence type="ECO:0000256" key="2">
    <source>
        <dbReference type="ARBA" id="ARBA00022490"/>
    </source>
</evidence>
<evidence type="ECO:0000256" key="10">
    <source>
        <dbReference type="RuleBase" id="RU003835"/>
    </source>
</evidence>
<evidence type="ECO:0000256" key="4">
    <source>
        <dbReference type="ARBA" id="ARBA00022723"/>
    </source>
</evidence>
<protein>
    <recommendedName>
        <fullName evidence="9">Acetate kinase</fullName>
        <ecNumber evidence="9">2.7.2.1</ecNumber>
    </recommendedName>
    <alternativeName>
        <fullName evidence="9">Acetokinase</fullName>
    </alternativeName>
</protein>
<feature type="binding site" evidence="9">
    <location>
        <begin position="178"/>
        <end position="182"/>
    </location>
    <ligand>
        <name>ATP</name>
        <dbReference type="ChEBI" id="CHEBI:30616"/>
    </ligand>
</feature>
<dbReference type="InterPro" id="IPR000890">
    <property type="entry name" value="Aliphatic_acid_kin_short-chain"/>
</dbReference>
<dbReference type="GO" id="GO:0008776">
    <property type="term" value="F:acetate kinase activity"/>
    <property type="evidence" value="ECO:0007669"/>
    <property type="project" value="UniProtKB-EC"/>
</dbReference>